<dbReference type="PROSITE" id="PS50089">
    <property type="entry name" value="ZF_RING_2"/>
    <property type="match status" value="1"/>
</dbReference>
<evidence type="ECO:0000256" key="3">
    <source>
        <dbReference type="ARBA" id="ARBA00022833"/>
    </source>
</evidence>
<dbReference type="InterPro" id="IPR013083">
    <property type="entry name" value="Znf_RING/FYVE/PHD"/>
</dbReference>
<feature type="region of interest" description="Disordered" evidence="5">
    <location>
        <begin position="51"/>
        <end position="92"/>
    </location>
</feature>
<evidence type="ECO:0000259" key="6">
    <source>
        <dbReference type="PROSITE" id="PS50089"/>
    </source>
</evidence>
<protein>
    <submittedName>
        <fullName evidence="8">G2/M phase-specific E3 ubiquitin-protein ligase</fullName>
    </submittedName>
</protein>
<dbReference type="GO" id="GO:0005634">
    <property type="term" value="C:nucleus"/>
    <property type="evidence" value="ECO:0007669"/>
    <property type="project" value="TreeGrafter"/>
</dbReference>
<feature type="domain" description="RING-type" evidence="6">
    <location>
        <begin position="218"/>
        <end position="267"/>
    </location>
</feature>
<organism evidence="8 9">
    <name type="scientific">Elysia marginata</name>
    <dbReference type="NCBI Taxonomy" id="1093978"/>
    <lineage>
        <taxon>Eukaryota</taxon>
        <taxon>Metazoa</taxon>
        <taxon>Spiralia</taxon>
        <taxon>Lophotrochozoa</taxon>
        <taxon>Mollusca</taxon>
        <taxon>Gastropoda</taxon>
        <taxon>Heterobranchia</taxon>
        <taxon>Euthyneura</taxon>
        <taxon>Panpulmonata</taxon>
        <taxon>Sacoglossa</taxon>
        <taxon>Placobranchoidea</taxon>
        <taxon>Plakobranchidae</taxon>
        <taxon>Elysia</taxon>
    </lineage>
</organism>
<dbReference type="Pfam" id="PF26054">
    <property type="entry name" value="PHD_G2E3"/>
    <property type="match status" value="1"/>
</dbReference>
<dbReference type="PANTHER" id="PTHR12420:SF42">
    <property type="entry name" value="G2_M PHASE-SPECIFIC E3 UBIQUITIN-PROTEIN LIGASE"/>
    <property type="match status" value="1"/>
</dbReference>
<evidence type="ECO:0000256" key="2">
    <source>
        <dbReference type="ARBA" id="ARBA00022771"/>
    </source>
</evidence>
<dbReference type="Pfam" id="PF13771">
    <property type="entry name" value="zf-HC5HC2H"/>
    <property type="match status" value="1"/>
</dbReference>
<dbReference type="AlphaFoldDB" id="A0AAV4ELK6"/>
<sequence length="362" mass="40095">MVITSVYKPPSTPFSWPHITNPVNKPNIITGDFNSHNTHGDRNLVITYRPRKRRRTVSKSVGESTKSKKIESLISKPASKPAPSPAPTPGPLCQFCRTSEDNEVDLGPIHQKDGVTVHYYCMLLSSGLVQTTRPSDKKSLLGFTMADIEKELRRGKRLGATIGCCISHCRKAFHLSCGRKNGTMHQFFDTYSSFCAEHWSHPGLDKVTRLEKGISKICLICRMSVGKSTANEIVCPPCCKGTYFHHSCMQRYALSAGVHFFKCPLCNATKDFQKAMLLYGLYIPDRDASWEKEPNAFQELLERPVECNASLCGCPNGTKFTARSGNFKLLTCHYCGSYSSHRACAGISPKAQLLICPDCGGT</sequence>
<dbReference type="InterPro" id="IPR001841">
    <property type="entry name" value="Znf_RING"/>
</dbReference>
<dbReference type="PROSITE" id="PS51805">
    <property type="entry name" value="EPHD"/>
    <property type="match status" value="1"/>
</dbReference>
<dbReference type="InterPro" id="IPR051188">
    <property type="entry name" value="PHD-type_Zinc_Finger"/>
</dbReference>
<evidence type="ECO:0000256" key="5">
    <source>
        <dbReference type="SAM" id="MobiDB-lite"/>
    </source>
</evidence>
<dbReference type="InterPro" id="IPR034732">
    <property type="entry name" value="EPHD"/>
</dbReference>
<dbReference type="EMBL" id="BMAT01003739">
    <property type="protein sequence ID" value="GFR61485.1"/>
    <property type="molecule type" value="Genomic_DNA"/>
</dbReference>
<keyword evidence="3" id="KW-0862">Zinc</keyword>
<evidence type="ECO:0000259" key="7">
    <source>
        <dbReference type="PROSITE" id="PS51805"/>
    </source>
</evidence>
<name>A0AAV4ELK6_9GAST</name>
<dbReference type="InterPro" id="IPR059102">
    <property type="entry name" value="PHD_PHF7/G2E3-like"/>
</dbReference>
<proteinExistence type="predicted"/>
<keyword evidence="2 4" id="KW-0863">Zinc-finger</keyword>
<feature type="compositionally biased region" description="Pro residues" evidence="5">
    <location>
        <begin position="80"/>
        <end position="90"/>
    </location>
</feature>
<comment type="caution">
    <text evidence="8">The sequence shown here is derived from an EMBL/GenBank/DDBJ whole genome shotgun (WGS) entry which is preliminary data.</text>
</comment>
<gene>
    <name evidence="8" type="ORF">ElyMa_001848300</name>
</gene>
<keyword evidence="1" id="KW-0479">Metal-binding</keyword>
<keyword evidence="9" id="KW-1185">Reference proteome</keyword>
<dbReference type="PANTHER" id="PTHR12420">
    <property type="entry name" value="PHD FINGER PROTEIN"/>
    <property type="match status" value="1"/>
</dbReference>
<dbReference type="InterPro" id="IPR011011">
    <property type="entry name" value="Znf_FYVE_PHD"/>
</dbReference>
<dbReference type="Gene3D" id="3.30.40.10">
    <property type="entry name" value="Zinc/RING finger domain, C3HC4 (zinc finger)"/>
    <property type="match status" value="3"/>
</dbReference>
<evidence type="ECO:0000313" key="9">
    <source>
        <dbReference type="Proteomes" id="UP000762676"/>
    </source>
</evidence>
<evidence type="ECO:0000256" key="1">
    <source>
        <dbReference type="ARBA" id="ARBA00022723"/>
    </source>
</evidence>
<evidence type="ECO:0000256" key="4">
    <source>
        <dbReference type="PROSITE-ProRule" id="PRU00175"/>
    </source>
</evidence>
<evidence type="ECO:0000313" key="8">
    <source>
        <dbReference type="EMBL" id="GFR61485.1"/>
    </source>
</evidence>
<accession>A0AAV4ELK6</accession>
<feature type="domain" description="PHD-type" evidence="7">
    <location>
        <begin position="90"/>
        <end position="199"/>
    </location>
</feature>
<dbReference type="GO" id="GO:0008270">
    <property type="term" value="F:zinc ion binding"/>
    <property type="evidence" value="ECO:0007669"/>
    <property type="project" value="UniProtKB-KW"/>
</dbReference>
<dbReference type="CDD" id="cd16448">
    <property type="entry name" value="RING-H2"/>
    <property type="match status" value="1"/>
</dbReference>
<dbReference type="SUPFAM" id="SSF57903">
    <property type="entry name" value="FYVE/PHD zinc finger"/>
    <property type="match status" value="1"/>
</dbReference>
<reference evidence="8 9" key="1">
    <citation type="journal article" date="2021" name="Elife">
        <title>Chloroplast acquisition without the gene transfer in kleptoplastic sea slugs, Plakobranchus ocellatus.</title>
        <authorList>
            <person name="Maeda T."/>
            <person name="Takahashi S."/>
            <person name="Yoshida T."/>
            <person name="Shimamura S."/>
            <person name="Takaki Y."/>
            <person name="Nagai Y."/>
            <person name="Toyoda A."/>
            <person name="Suzuki Y."/>
            <person name="Arimoto A."/>
            <person name="Ishii H."/>
            <person name="Satoh N."/>
            <person name="Nishiyama T."/>
            <person name="Hasebe M."/>
            <person name="Maruyama T."/>
            <person name="Minagawa J."/>
            <person name="Obokata J."/>
            <person name="Shigenobu S."/>
        </authorList>
    </citation>
    <scope>NUCLEOTIDE SEQUENCE [LARGE SCALE GENOMIC DNA]</scope>
</reference>
<dbReference type="Proteomes" id="UP000762676">
    <property type="component" value="Unassembled WGS sequence"/>
</dbReference>